<name>A0A409XZY6_9AGAR</name>
<reference evidence="3 4" key="1">
    <citation type="journal article" date="2018" name="Evol. Lett.">
        <title>Horizontal gene cluster transfer increased hallucinogenic mushroom diversity.</title>
        <authorList>
            <person name="Reynolds H.T."/>
            <person name="Vijayakumar V."/>
            <person name="Gluck-Thaler E."/>
            <person name="Korotkin H.B."/>
            <person name="Matheny P.B."/>
            <person name="Slot J.C."/>
        </authorList>
    </citation>
    <scope>NUCLEOTIDE SEQUENCE [LARGE SCALE GENOMIC DNA]</scope>
    <source>
        <strain evidence="3 4">SRW20</strain>
    </source>
</reference>
<protein>
    <submittedName>
        <fullName evidence="3">Uncharacterized protein</fullName>
    </submittedName>
</protein>
<gene>
    <name evidence="3" type="ORF">CVT26_005022</name>
</gene>
<feature type="compositionally biased region" description="Pro residues" evidence="1">
    <location>
        <begin position="1"/>
        <end position="11"/>
    </location>
</feature>
<keyword evidence="2" id="KW-0812">Transmembrane</keyword>
<evidence type="ECO:0000313" key="4">
    <source>
        <dbReference type="Proteomes" id="UP000284706"/>
    </source>
</evidence>
<feature type="compositionally biased region" description="Low complexity" evidence="1">
    <location>
        <begin position="55"/>
        <end position="66"/>
    </location>
</feature>
<feature type="compositionally biased region" description="Polar residues" evidence="1">
    <location>
        <begin position="89"/>
        <end position="100"/>
    </location>
</feature>
<keyword evidence="2" id="KW-0472">Membrane</keyword>
<feature type="compositionally biased region" description="Polar residues" evidence="1">
    <location>
        <begin position="120"/>
        <end position="133"/>
    </location>
</feature>
<feature type="region of interest" description="Disordered" evidence="1">
    <location>
        <begin position="1"/>
        <end position="133"/>
    </location>
</feature>
<organism evidence="3 4">
    <name type="scientific">Gymnopilus dilepis</name>
    <dbReference type="NCBI Taxonomy" id="231916"/>
    <lineage>
        <taxon>Eukaryota</taxon>
        <taxon>Fungi</taxon>
        <taxon>Dikarya</taxon>
        <taxon>Basidiomycota</taxon>
        <taxon>Agaricomycotina</taxon>
        <taxon>Agaricomycetes</taxon>
        <taxon>Agaricomycetidae</taxon>
        <taxon>Agaricales</taxon>
        <taxon>Agaricineae</taxon>
        <taxon>Hymenogastraceae</taxon>
        <taxon>Gymnopilus</taxon>
    </lineage>
</organism>
<dbReference type="InParanoid" id="A0A409XZY6"/>
<dbReference type="EMBL" id="NHYE01001378">
    <property type="protein sequence ID" value="PPQ96338.1"/>
    <property type="molecule type" value="Genomic_DNA"/>
</dbReference>
<feature type="region of interest" description="Disordered" evidence="1">
    <location>
        <begin position="450"/>
        <end position="504"/>
    </location>
</feature>
<feature type="region of interest" description="Disordered" evidence="1">
    <location>
        <begin position="378"/>
        <end position="431"/>
    </location>
</feature>
<evidence type="ECO:0000256" key="1">
    <source>
        <dbReference type="SAM" id="MobiDB-lite"/>
    </source>
</evidence>
<sequence length="535" mass="56529">MSTAPSTPPTKPKWGRLGTVVRRTSTKFTKSGKPSSDGDSDAGSLRQTPSLELIPNAPSHNSSPSASPTPPSKSSKIGRIGRAVRRASTKLTVSRHGTPSTERDSDSRSLKRTESREVLPSTTPSLSVIPQSIEATMPSPIAESPVREAEAIQREVAGPSSLSQLFLSSPESEELQLTPQNPAAPHAVIEDHTSLAVEELTSSPNIEAPSEDAKDVVHGAEPDASLVIVPLPADNGLHTEAHPTIDLDVDQQAAESLSTPADDESLVIVDSSIVDIGALITEFNASAQDAVLPGALPLTPNPLFGTNVPYDHAERDVEAGQQDTSSTDGDTSAHPEMMARLFLPIDPPMTFQAVQSLIAEASRQILTAIVDADAATIPAQQTSIEQPTEDTTRQPDAHPAPSSLPNIDVPSDLPPFPPNFNYDAPTSEKDEKAALADHYAAASTSVISQPPPAYTVDHFPSPVPNAHLAADPEKAASTSQPQQKDQPSLKSALKRPNSTISTTNNTLDDFRFKTLVAVVGAMASIVATAMLFLRR</sequence>
<evidence type="ECO:0000256" key="2">
    <source>
        <dbReference type="SAM" id="Phobius"/>
    </source>
</evidence>
<feature type="compositionally biased region" description="Basic and acidic residues" evidence="1">
    <location>
        <begin position="101"/>
        <end position="117"/>
    </location>
</feature>
<feature type="compositionally biased region" description="Polar residues" evidence="1">
    <location>
        <begin position="476"/>
        <end position="489"/>
    </location>
</feature>
<dbReference type="Proteomes" id="UP000284706">
    <property type="component" value="Unassembled WGS sequence"/>
</dbReference>
<accession>A0A409XZY6</accession>
<dbReference type="AlphaFoldDB" id="A0A409XZY6"/>
<keyword evidence="4" id="KW-1185">Reference proteome</keyword>
<keyword evidence="2" id="KW-1133">Transmembrane helix</keyword>
<evidence type="ECO:0000313" key="3">
    <source>
        <dbReference type="EMBL" id="PPQ96338.1"/>
    </source>
</evidence>
<proteinExistence type="predicted"/>
<comment type="caution">
    <text evidence="3">The sequence shown here is derived from an EMBL/GenBank/DDBJ whole genome shotgun (WGS) entry which is preliminary data.</text>
</comment>
<feature type="compositionally biased region" description="Low complexity" evidence="1">
    <location>
        <begin position="31"/>
        <end position="44"/>
    </location>
</feature>
<feature type="transmembrane region" description="Helical" evidence="2">
    <location>
        <begin position="514"/>
        <end position="533"/>
    </location>
</feature>